<feature type="transmembrane region" description="Helical" evidence="10">
    <location>
        <begin position="83"/>
        <end position="104"/>
    </location>
</feature>
<gene>
    <name evidence="12" type="ORF">EQG49_01365</name>
</gene>
<keyword evidence="3" id="KW-1003">Cell membrane</keyword>
<dbReference type="GO" id="GO:0015385">
    <property type="term" value="F:sodium:proton antiporter activity"/>
    <property type="evidence" value="ECO:0007669"/>
    <property type="project" value="InterPro"/>
</dbReference>
<dbReference type="KEGG" id="wei:EQG49_01365"/>
<feature type="transmembrane region" description="Helical" evidence="10">
    <location>
        <begin position="309"/>
        <end position="329"/>
    </location>
</feature>
<evidence type="ECO:0000256" key="9">
    <source>
        <dbReference type="ARBA" id="ARBA00023201"/>
    </source>
</evidence>
<evidence type="ECO:0000256" key="3">
    <source>
        <dbReference type="ARBA" id="ARBA00022475"/>
    </source>
</evidence>
<dbReference type="GO" id="GO:0051453">
    <property type="term" value="P:regulation of intracellular pH"/>
    <property type="evidence" value="ECO:0007669"/>
    <property type="project" value="TreeGrafter"/>
</dbReference>
<dbReference type="GO" id="GO:0098719">
    <property type="term" value="P:sodium ion import across plasma membrane"/>
    <property type="evidence" value="ECO:0007669"/>
    <property type="project" value="TreeGrafter"/>
</dbReference>
<keyword evidence="9" id="KW-0739">Sodium transport</keyword>
<keyword evidence="13" id="KW-1185">Reference proteome</keyword>
<protein>
    <submittedName>
        <fullName evidence="12">Sodium:proton antiporter</fullName>
    </submittedName>
</protein>
<feature type="transmembrane region" description="Helical" evidence="10">
    <location>
        <begin position="32"/>
        <end position="49"/>
    </location>
</feature>
<proteinExistence type="predicted"/>
<feature type="transmembrane region" description="Helical" evidence="10">
    <location>
        <begin position="182"/>
        <end position="204"/>
    </location>
</feature>
<dbReference type="InterPro" id="IPR038770">
    <property type="entry name" value="Na+/solute_symporter_sf"/>
</dbReference>
<reference evidence="13" key="1">
    <citation type="submission" date="2019-03" db="EMBL/GenBank/DDBJ databases">
        <title>Weissella sp. 26KH-42 Genome sequencing.</title>
        <authorList>
            <person name="Heo J."/>
            <person name="Kim S.-J."/>
            <person name="Kim J.-S."/>
            <person name="Hong S.-B."/>
            <person name="Kwon S.-W."/>
        </authorList>
    </citation>
    <scope>NUCLEOTIDE SEQUENCE [LARGE SCALE GENOMIC DNA]</scope>
    <source>
        <strain evidence="13">26KH-42</strain>
    </source>
</reference>
<dbReference type="Proteomes" id="UP000292886">
    <property type="component" value="Chromosome"/>
</dbReference>
<dbReference type="GO" id="GO:0015386">
    <property type="term" value="F:potassium:proton antiporter activity"/>
    <property type="evidence" value="ECO:0007669"/>
    <property type="project" value="TreeGrafter"/>
</dbReference>
<name>A0A4P6YRD3_9LACO</name>
<evidence type="ECO:0000256" key="6">
    <source>
        <dbReference type="ARBA" id="ARBA00023053"/>
    </source>
</evidence>
<feature type="domain" description="Cation/H+ exchanger transmembrane" evidence="11">
    <location>
        <begin position="11"/>
        <end position="412"/>
    </location>
</feature>
<keyword evidence="7" id="KW-0406">Ion transport</keyword>
<keyword evidence="2" id="KW-0813">Transport</keyword>
<evidence type="ECO:0000259" key="11">
    <source>
        <dbReference type="Pfam" id="PF00999"/>
    </source>
</evidence>
<evidence type="ECO:0000313" key="12">
    <source>
        <dbReference type="EMBL" id="QBO35198.1"/>
    </source>
</evidence>
<dbReference type="EMBL" id="CP037940">
    <property type="protein sequence ID" value="QBO35198.1"/>
    <property type="molecule type" value="Genomic_DNA"/>
</dbReference>
<feature type="transmembrane region" description="Helical" evidence="10">
    <location>
        <begin position="110"/>
        <end position="130"/>
    </location>
</feature>
<dbReference type="Pfam" id="PF00999">
    <property type="entry name" value="Na_H_Exchanger"/>
    <property type="match status" value="1"/>
</dbReference>
<dbReference type="PANTHER" id="PTHR10110:SF86">
    <property type="entry name" value="SODIUM_HYDROGEN EXCHANGER 7"/>
    <property type="match status" value="1"/>
</dbReference>
<dbReference type="InterPro" id="IPR018422">
    <property type="entry name" value="Cation/H_exchanger_CPA1"/>
</dbReference>
<dbReference type="RefSeq" id="WP_133362278.1">
    <property type="nucleotide sequence ID" value="NZ_CP037940.1"/>
</dbReference>
<evidence type="ECO:0000256" key="4">
    <source>
        <dbReference type="ARBA" id="ARBA00022692"/>
    </source>
</evidence>
<dbReference type="OrthoDB" id="9809206at2"/>
<evidence type="ECO:0000256" key="1">
    <source>
        <dbReference type="ARBA" id="ARBA00004651"/>
    </source>
</evidence>
<keyword evidence="8 10" id="KW-0472">Membrane</keyword>
<keyword evidence="5 10" id="KW-1133">Transmembrane helix</keyword>
<feature type="transmembrane region" description="Helical" evidence="10">
    <location>
        <begin position="151"/>
        <end position="170"/>
    </location>
</feature>
<accession>A0A4P6YRD3</accession>
<sequence>MAIFYLLALLVVGVIAANMLHEVFPKVPDAFVLIVIGVLLSLTSIMRNFELEPEYFMLLIIAPLMFNDGQKTSLKGVRKNVRAIFLLAVVLAVVTVAIVGMLANRLEVQWTLPLALALAAIVTPTDAVAVKSLTAQSKIDTGVDNALEYEALFNDASGLVMLDLALSVMAKGSISVWDGLGHFVFVAVGGIAVGAITGFLLVTVRTFFNRRAVTPELTIIPIALLTPFVVYLLAEHVGTSGIIAVVTAGMIHNFESENLKLTATRVQLVSTTIWDTISALLNSFVFILLGVSLPRVFEEFGELGARASWQLIGLGFVIYVVMLLIRFLAGRIGDIPESTLYFGPHNSKKRNTNSAVFALSGVHGTITLAMAFSLPLMIAGHAFPYREELLILATVIILLSMIVPALVLPRILPAKDLSFNETELENARVQMIDYASLHLTEQITVDDVRFAVIGQLQSQKGFGDETQHRQQYYQIWSMVGQLEDDFLNSNEVKEMYEPRVLSVYRKILNTYSGQRFNILRKFNDIKHVVAHELWHAKQGQFTHKQRLNSRQEWQKAHADAAQQHDDFREQLWQLETQLHERLENYLTDLAKERLTNSHEEITDIQFVQRTLEERQRYFRQDYVENEKIPVDLFIQAFQLEYNYVQTQFVAGNLNEALANKLYDEINQAQTLQLQQLAVEN</sequence>
<feature type="transmembrane region" description="Helical" evidence="10">
    <location>
        <begin position="240"/>
        <end position="256"/>
    </location>
</feature>
<comment type="subcellular location">
    <subcellularLocation>
        <location evidence="1">Cell membrane</location>
        <topology evidence="1">Multi-pass membrane protein</topology>
    </subcellularLocation>
</comment>
<dbReference type="PANTHER" id="PTHR10110">
    <property type="entry name" value="SODIUM/HYDROGEN EXCHANGER"/>
    <property type="match status" value="1"/>
</dbReference>
<dbReference type="Gene3D" id="1.20.1530.20">
    <property type="match status" value="1"/>
</dbReference>
<evidence type="ECO:0000256" key="2">
    <source>
        <dbReference type="ARBA" id="ARBA00022448"/>
    </source>
</evidence>
<feature type="transmembrane region" description="Helical" evidence="10">
    <location>
        <begin position="389"/>
        <end position="408"/>
    </location>
</feature>
<evidence type="ECO:0000256" key="7">
    <source>
        <dbReference type="ARBA" id="ARBA00023065"/>
    </source>
</evidence>
<evidence type="ECO:0000256" key="8">
    <source>
        <dbReference type="ARBA" id="ARBA00023136"/>
    </source>
</evidence>
<keyword evidence="6" id="KW-0915">Sodium</keyword>
<evidence type="ECO:0000256" key="10">
    <source>
        <dbReference type="SAM" id="Phobius"/>
    </source>
</evidence>
<evidence type="ECO:0000256" key="5">
    <source>
        <dbReference type="ARBA" id="ARBA00022989"/>
    </source>
</evidence>
<dbReference type="InterPro" id="IPR006153">
    <property type="entry name" value="Cation/H_exchanger_TM"/>
</dbReference>
<feature type="transmembrane region" description="Helical" evidence="10">
    <location>
        <begin position="268"/>
        <end position="289"/>
    </location>
</feature>
<dbReference type="GO" id="GO:0005886">
    <property type="term" value="C:plasma membrane"/>
    <property type="evidence" value="ECO:0007669"/>
    <property type="project" value="UniProtKB-SubCell"/>
</dbReference>
<organism evidence="12 13">
    <name type="scientific">Periweissella cryptocerci</name>
    <dbReference type="NCBI Taxonomy" id="2506420"/>
    <lineage>
        <taxon>Bacteria</taxon>
        <taxon>Bacillati</taxon>
        <taxon>Bacillota</taxon>
        <taxon>Bacilli</taxon>
        <taxon>Lactobacillales</taxon>
        <taxon>Lactobacillaceae</taxon>
        <taxon>Periweissella</taxon>
    </lineage>
</organism>
<evidence type="ECO:0000313" key="13">
    <source>
        <dbReference type="Proteomes" id="UP000292886"/>
    </source>
</evidence>
<keyword evidence="4 10" id="KW-0812">Transmembrane</keyword>
<feature type="transmembrane region" description="Helical" evidence="10">
    <location>
        <begin position="356"/>
        <end position="383"/>
    </location>
</feature>
<dbReference type="AlphaFoldDB" id="A0A4P6YRD3"/>